<dbReference type="GO" id="GO:0042956">
    <property type="term" value="P:maltodextrin transmembrane transport"/>
    <property type="evidence" value="ECO:0007669"/>
    <property type="project" value="TreeGrafter"/>
</dbReference>
<dbReference type="Proteomes" id="UP000554004">
    <property type="component" value="Unassembled WGS sequence"/>
</dbReference>
<name>A0A847EUQ4_9BACT</name>
<dbReference type="GO" id="GO:0015768">
    <property type="term" value="P:maltose transport"/>
    <property type="evidence" value="ECO:0007669"/>
    <property type="project" value="TreeGrafter"/>
</dbReference>
<dbReference type="InterPro" id="IPR006059">
    <property type="entry name" value="SBP"/>
</dbReference>
<feature type="signal peptide" evidence="4">
    <location>
        <begin position="1"/>
        <end position="23"/>
    </location>
</feature>
<evidence type="ECO:0000313" key="6">
    <source>
        <dbReference type="Proteomes" id="UP000554004"/>
    </source>
</evidence>
<evidence type="ECO:0000313" key="5">
    <source>
        <dbReference type="EMBL" id="NLE31396.1"/>
    </source>
</evidence>
<dbReference type="Pfam" id="PF13416">
    <property type="entry name" value="SBP_bac_8"/>
    <property type="match status" value="1"/>
</dbReference>
<reference evidence="5 6" key="1">
    <citation type="journal article" date="2020" name="Biotechnol. Biofuels">
        <title>New insights from the biogas microbiome by comprehensive genome-resolved metagenomics of nearly 1600 species originating from multiple anaerobic digesters.</title>
        <authorList>
            <person name="Campanaro S."/>
            <person name="Treu L."/>
            <person name="Rodriguez-R L.M."/>
            <person name="Kovalovszki A."/>
            <person name="Ziels R.M."/>
            <person name="Maus I."/>
            <person name="Zhu X."/>
            <person name="Kougias P.G."/>
            <person name="Basile A."/>
            <person name="Luo G."/>
            <person name="Schluter A."/>
            <person name="Konstantinidis K.T."/>
            <person name="Angelidaki I."/>
        </authorList>
    </citation>
    <scope>NUCLEOTIDE SEQUENCE [LARGE SCALE GENOMIC DNA]</scope>
    <source>
        <strain evidence="5">AS06rmzACSIP_421</strain>
    </source>
</reference>
<keyword evidence="2" id="KW-0813">Transport</keyword>
<sequence length="412" mass="43608">MFKKRNGLLLAGLALLVAPLASCGGGEAEITLKVWAPTEDKAVMEHIIAEFQKTDAGKNIAFDLKHVKEGDVKTELIKDAEAAADVFAIVDDNLTELVKTNNILEIQGAFKTAATADNAAWTVDAATRNGKLYGFPQTADNTYFLWYNKQYVSEAQAGKLETLLAAARTANLNVNYNIGDSWYGTSVFVSGGVGELSVTPGVGGAADVQNCNFADPDVVEIVEAAFALKGQYNTEWVGNDSLVADMIAATPLTAAGVGGSWQFEELQTALGDNLGAMKLPTINVGGTDEQLGSFRSAKLVSIKSNTAHPNEALAFAQFSTNFESQKYRFEQRGVGPSNEEANALDAIDDSIMLAAISDQLNYGVNQATAVTGGYWAPVATVGTMIMDQDWGEYITAQAALTAAVAQMNSASA</sequence>
<gene>
    <name evidence="5" type="ORF">GX618_03960</name>
</gene>
<dbReference type="Gene3D" id="3.40.190.10">
    <property type="entry name" value="Periplasmic binding protein-like II"/>
    <property type="match status" value="2"/>
</dbReference>
<feature type="chain" id="PRO_5032699319" evidence="4">
    <location>
        <begin position="24"/>
        <end position="412"/>
    </location>
</feature>
<evidence type="ECO:0000256" key="2">
    <source>
        <dbReference type="ARBA" id="ARBA00022448"/>
    </source>
</evidence>
<protein>
    <submittedName>
        <fullName evidence="5">Extracellular solute-binding protein</fullName>
    </submittedName>
</protein>
<dbReference type="GO" id="GO:1901982">
    <property type="term" value="F:maltose binding"/>
    <property type="evidence" value="ECO:0007669"/>
    <property type="project" value="TreeGrafter"/>
</dbReference>
<dbReference type="SUPFAM" id="SSF53850">
    <property type="entry name" value="Periplasmic binding protein-like II"/>
    <property type="match status" value="1"/>
</dbReference>
<comment type="caution">
    <text evidence="5">The sequence shown here is derived from an EMBL/GenBank/DDBJ whole genome shotgun (WGS) entry which is preliminary data.</text>
</comment>
<accession>A0A847EUQ4</accession>
<organism evidence="5 6">
    <name type="scientific">Candidatus Dojkabacteria bacterium</name>
    <dbReference type="NCBI Taxonomy" id="2099670"/>
    <lineage>
        <taxon>Bacteria</taxon>
        <taxon>Candidatus Dojkabacteria</taxon>
    </lineage>
</organism>
<keyword evidence="3 4" id="KW-0732">Signal</keyword>
<proteinExistence type="inferred from homology"/>
<comment type="similarity">
    <text evidence="1">Belongs to the bacterial solute-binding protein 1 family.</text>
</comment>
<dbReference type="PANTHER" id="PTHR30061">
    <property type="entry name" value="MALTOSE-BINDING PERIPLASMIC PROTEIN"/>
    <property type="match status" value="1"/>
</dbReference>
<evidence type="ECO:0000256" key="1">
    <source>
        <dbReference type="ARBA" id="ARBA00008520"/>
    </source>
</evidence>
<dbReference type="PANTHER" id="PTHR30061:SF50">
    <property type="entry name" value="MALTOSE_MALTODEXTRIN-BINDING PERIPLASMIC PROTEIN"/>
    <property type="match status" value="1"/>
</dbReference>
<dbReference type="GO" id="GO:0055052">
    <property type="term" value="C:ATP-binding cassette (ABC) transporter complex, substrate-binding subunit-containing"/>
    <property type="evidence" value="ECO:0007669"/>
    <property type="project" value="TreeGrafter"/>
</dbReference>
<dbReference type="AlphaFoldDB" id="A0A847EUQ4"/>
<evidence type="ECO:0000256" key="3">
    <source>
        <dbReference type="ARBA" id="ARBA00022729"/>
    </source>
</evidence>
<dbReference type="EMBL" id="JAAZAL010000150">
    <property type="protein sequence ID" value="NLE31396.1"/>
    <property type="molecule type" value="Genomic_DNA"/>
</dbReference>
<evidence type="ECO:0000256" key="4">
    <source>
        <dbReference type="SAM" id="SignalP"/>
    </source>
</evidence>